<proteinExistence type="predicted"/>
<comment type="caution">
    <text evidence="1">The sequence shown here is derived from an EMBL/GenBank/DDBJ whole genome shotgun (WGS) entry which is preliminary data.</text>
</comment>
<reference evidence="1 2" key="1">
    <citation type="submission" date="2022-11" db="EMBL/GenBank/DDBJ databases">
        <title>The characterization of three novel Bacteroidetes species and genomic analysis of their roles in tidal elemental geochemical cycles.</title>
        <authorList>
            <person name="Ma K.-J."/>
        </authorList>
    </citation>
    <scope>NUCLEOTIDE SEQUENCE [LARGE SCALE GENOMIC DNA]</scope>
    <source>
        <strain evidence="1 2">M82</strain>
    </source>
</reference>
<dbReference type="EMBL" id="JAPFQO010000006">
    <property type="protein sequence ID" value="MCX2740121.1"/>
    <property type="molecule type" value="Genomic_DNA"/>
</dbReference>
<evidence type="ECO:0000313" key="2">
    <source>
        <dbReference type="Proteomes" id="UP001207228"/>
    </source>
</evidence>
<accession>A0ABT3RFB3</accession>
<protein>
    <submittedName>
        <fullName evidence="1">Uncharacterized protein</fullName>
    </submittedName>
</protein>
<gene>
    <name evidence="1" type="ORF">OO017_09210</name>
</gene>
<organism evidence="1 2">
    <name type="scientific">Pontibacter anaerobius</name>
    <dbReference type="NCBI Taxonomy" id="2993940"/>
    <lineage>
        <taxon>Bacteria</taxon>
        <taxon>Pseudomonadati</taxon>
        <taxon>Bacteroidota</taxon>
        <taxon>Cytophagia</taxon>
        <taxon>Cytophagales</taxon>
        <taxon>Hymenobacteraceae</taxon>
        <taxon>Pontibacter</taxon>
    </lineage>
</organism>
<keyword evidence="2" id="KW-1185">Reference proteome</keyword>
<name>A0ABT3RFB3_9BACT</name>
<sequence length="58" mass="6191">MLESDGLKLYLDSIYTLSGTSAIIQGFVGVSRKRVKPSCRPSLSEIATSGLLTSNKNS</sequence>
<dbReference type="RefSeq" id="WP_266052188.1">
    <property type="nucleotide sequence ID" value="NZ_JAPFQO010000006.1"/>
</dbReference>
<dbReference type="Proteomes" id="UP001207228">
    <property type="component" value="Unassembled WGS sequence"/>
</dbReference>
<evidence type="ECO:0000313" key="1">
    <source>
        <dbReference type="EMBL" id="MCX2740121.1"/>
    </source>
</evidence>